<dbReference type="OrthoDB" id="5431428at2"/>
<comment type="caution">
    <text evidence="8">The sequence shown here is derived from an EMBL/GenBank/DDBJ whole genome shotgun (WGS) entry which is preliminary data.</text>
</comment>
<evidence type="ECO:0000256" key="1">
    <source>
        <dbReference type="ARBA" id="ARBA00004141"/>
    </source>
</evidence>
<name>A0A5C4XEA7_9HYPH</name>
<evidence type="ECO:0000256" key="2">
    <source>
        <dbReference type="ARBA" id="ARBA00008564"/>
    </source>
</evidence>
<dbReference type="AlphaFoldDB" id="A0A5C4XEA7"/>
<dbReference type="EMBL" id="VDMN01000005">
    <property type="protein sequence ID" value="TNM61835.1"/>
    <property type="molecule type" value="Genomic_DNA"/>
</dbReference>
<sequence length="254" mass="27719">MLNSSIYCPGESSLHRANPLTKSTGLFTVVVTSFLLPPPALWVVSAIILLIGLACGVGGSVIWRYVLLSLPFTLAVFVFHGAILPRSDMQPVLGWLHYSLTGLEHASLVGGRISLILASSLLFVSTTAPATLLRALDAARWPPGLSFLLASPLLLLDQFTGRARAISDAQQTRGLSVDGSPWRRLQALRMLLVPLLTSALADAQERSHVLTARGFRALPYRTVIDPPADTRFQRFLRWSLAVFMAMETAFMVLR</sequence>
<keyword evidence="6 7" id="KW-0472">Membrane</keyword>
<dbReference type="Proteomes" id="UP000311605">
    <property type="component" value="Unassembled WGS sequence"/>
</dbReference>
<dbReference type="InterPro" id="IPR051611">
    <property type="entry name" value="ECF_transporter_component"/>
</dbReference>
<dbReference type="Pfam" id="PF02361">
    <property type="entry name" value="CbiQ"/>
    <property type="match status" value="1"/>
</dbReference>
<dbReference type="PANTHER" id="PTHR34857:SF2">
    <property type="entry name" value="SLL0384 PROTEIN"/>
    <property type="match status" value="1"/>
</dbReference>
<evidence type="ECO:0000256" key="7">
    <source>
        <dbReference type="SAM" id="Phobius"/>
    </source>
</evidence>
<keyword evidence="5 7" id="KW-1133">Transmembrane helix</keyword>
<keyword evidence="4 7" id="KW-0812">Transmembrane</keyword>
<dbReference type="RefSeq" id="WP_139678282.1">
    <property type="nucleotide sequence ID" value="NZ_VDMN01000005.1"/>
</dbReference>
<dbReference type="CDD" id="cd16914">
    <property type="entry name" value="EcfT"/>
    <property type="match status" value="1"/>
</dbReference>
<organism evidence="8 9">
    <name type="scientific">Aliirhizobium smilacinae</name>
    <dbReference type="NCBI Taxonomy" id="1395944"/>
    <lineage>
        <taxon>Bacteria</taxon>
        <taxon>Pseudomonadati</taxon>
        <taxon>Pseudomonadota</taxon>
        <taxon>Alphaproteobacteria</taxon>
        <taxon>Hyphomicrobiales</taxon>
        <taxon>Rhizobiaceae</taxon>
        <taxon>Aliirhizobium</taxon>
    </lineage>
</organism>
<evidence type="ECO:0000313" key="9">
    <source>
        <dbReference type="Proteomes" id="UP000311605"/>
    </source>
</evidence>
<comment type="subcellular location">
    <subcellularLocation>
        <location evidence="1">Membrane</location>
        <topology evidence="1">Multi-pass membrane protein</topology>
    </subcellularLocation>
</comment>
<dbReference type="PANTHER" id="PTHR34857">
    <property type="entry name" value="SLL0384 PROTEIN"/>
    <property type="match status" value="1"/>
</dbReference>
<feature type="transmembrane region" description="Helical" evidence="7">
    <location>
        <begin position="65"/>
        <end position="85"/>
    </location>
</feature>
<keyword evidence="9" id="KW-1185">Reference proteome</keyword>
<accession>A0A5C4XEA7</accession>
<reference evidence="8 9" key="1">
    <citation type="submission" date="2019-06" db="EMBL/GenBank/DDBJ databases">
        <title>The draft genome of Rhizobium smilacinae PTYR-5.</title>
        <authorList>
            <person name="Liu L."/>
            <person name="Li L."/>
            <person name="Zhang X."/>
        </authorList>
    </citation>
    <scope>NUCLEOTIDE SEQUENCE [LARGE SCALE GENOMIC DNA]</scope>
    <source>
        <strain evidence="8 9">PTYR-5</strain>
    </source>
</reference>
<keyword evidence="3" id="KW-1003">Cell membrane</keyword>
<evidence type="ECO:0000313" key="8">
    <source>
        <dbReference type="EMBL" id="TNM61835.1"/>
    </source>
</evidence>
<dbReference type="InterPro" id="IPR003339">
    <property type="entry name" value="ABC/ECF_trnsptr_transmembrane"/>
</dbReference>
<gene>
    <name evidence="8" type="ORF">FHP24_21520</name>
</gene>
<evidence type="ECO:0000256" key="6">
    <source>
        <dbReference type="ARBA" id="ARBA00023136"/>
    </source>
</evidence>
<evidence type="ECO:0000256" key="5">
    <source>
        <dbReference type="ARBA" id="ARBA00022989"/>
    </source>
</evidence>
<comment type="similarity">
    <text evidence="2">Belongs to the CbiQ family.</text>
</comment>
<proteinExistence type="inferred from homology"/>
<protein>
    <submittedName>
        <fullName evidence="8">Energy-coupling factor transporter transmembrane protein EcfT</fullName>
    </submittedName>
</protein>
<evidence type="ECO:0000256" key="4">
    <source>
        <dbReference type="ARBA" id="ARBA00022692"/>
    </source>
</evidence>
<dbReference type="GO" id="GO:0005886">
    <property type="term" value="C:plasma membrane"/>
    <property type="evidence" value="ECO:0007669"/>
    <property type="project" value="UniProtKB-ARBA"/>
</dbReference>
<feature type="transmembrane region" description="Helical" evidence="7">
    <location>
        <begin position="40"/>
        <end position="58"/>
    </location>
</feature>
<evidence type="ECO:0000256" key="3">
    <source>
        <dbReference type="ARBA" id="ARBA00022475"/>
    </source>
</evidence>